<dbReference type="AlphaFoldDB" id="A0A381ZY56"/>
<proteinExistence type="predicted"/>
<dbReference type="InterPro" id="IPR052736">
    <property type="entry name" value="Stf3_sulfotransferase"/>
</dbReference>
<reference evidence="1" key="1">
    <citation type="submission" date="2018-05" db="EMBL/GenBank/DDBJ databases">
        <authorList>
            <person name="Lanie J.A."/>
            <person name="Ng W.-L."/>
            <person name="Kazmierczak K.M."/>
            <person name="Andrzejewski T.M."/>
            <person name="Davidsen T.M."/>
            <person name="Wayne K.J."/>
            <person name="Tettelin H."/>
            <person name="Glass J.I."/>
            <person name="Rusch D."/>
            <person name="Podicherti R."/>
            <person name="Tsui H.-C.T."/>
            <person name="Winkler M.E."/>
        </authorList>
    </citation>
    <scope>NUCLEOTIDE SEQUENCE</scope>
</reference>
<dbReference type="EMBL" id="UINC01023153">
    <property type="protein sequence ID" value="SVA94245.1"/>
    <property type="molecule type" value="Genomic_DNA"/>
</dbReference>
<dbReference type="Gene3D" id="3.40.50.300">
    <property type="entry name" value="P-loop containing nucleotide triphosphate hydrolases"/>
    <property type="match status" value="1"/>
</dbReference>
<dbReference type="Pfam" id="PF13469">
    <property type="entry name" value="Sulfotransfer_3"/>
    <property type="match status" value="1"/>
</dbReference>
<organism evidence="1">
    <name type="scientific">marine metagenome</name>
    <dbReference type="NCBI Taxonomy" id="408172"/>
    <lineage>
        <taxon>unclassified sequences</taxon>
        <taxon>metagenomes</taxon>
        <taxon>ecological metagenomes</taxon>
    </lineage>
</organism>
<evidence type="ECO:0000313" key="1">
    <source>
        <dbReference type="EMBL" id="SVA94245.1"/>
    </source>
</evidence>
<sequence>MSRLSLKTALNAEILLQKAIAQTNLSDFGDDAFREPYGLLLQSLRDEARLNTQGVIMLQHTILRLLVNRLLTEQAFTANPEMAGTPIERPLYIIGFPRTGTTLLHSLLACDPSSRWLRLWEGLHPAPAPESLKNDPRIATTKNWVAGFEKLVPSLARAHKLDATGPEECLWLIEHTFADLIFELRANIPSYSKWLAEHESESVWYHYYRRQLQMLGWKCRGNHWVFKAPRHLPGLGGLLSVFPDARIVQTHRGVESVLPSICSLCEITQSASSDMVDKAAIGAHWHQRLLEIERRSTKVRAAAEPGQFLDVQYTDLVANPIDTVRRIYEHHDCDYSDEFENGMKLWLADNRQHKHGAHRYSLEEYGLNAETVRNDFAETKT</sequence>
<name>A0A381ZY56_9ZZZZ</name>
<accession>A0A381ZY56</accession>
<dbReference type="PANTHER" id="PTHR36451:SF1">
    <property type="entry name" value="OMEGA-HYDROXY-BETA-DIHYDROMENAQUINONE-9 SULFOTRANSFERASE STF3"/>
    <property type="match status" value="1"/>
</dbReference>
<dbReference type="InterPro" id="IPR027417">
    <property type="entry name" value="P-loop_NTPase"/>
</dbReference>
<protein>
    <recommendedName>
        <fullName evidence="2">Sulfotransferase domain-containing protein</fullName>
    </recommendedName>
</protein>
<dbReference type="SUPFAM" id="SSF52540">
    <property type="entry name" value="P-loop containing nucleoside triphosphate hydrolases"/>
    <property type="match status" value="1"/>
</dbReference>
<dbReference type="PANTHER" id="PTHR36451">
    <property type="entry name" value="PAPS-DEPENDENT SULFOTRANSFERASE STF3"/>
    <property type="match status" value="1"/>
</dbReference>
<gene>
    <name evidence="1" type="ORF">METZ01_LOCUS147099</name>
</gene>
<evidence type="ECO:0008006" key="2">
    <source>
        <dbReference type="Google" id="ProtNLM"/>
    </source>
</evidence>